<protein>
    <recommendedName>
        <fullName evidence="3">Helix-turn-helix domain-containing protein</fullName>
    </recommendedName>
</protein>
<reference evidence="2" key="1">
    <citation type="submission" date="2017-09" db="EMBL/GenBank/DDBJ databases">
        <authorList>
            <person name="Regsiter A."/>
            <person name="William W."/>
        </authorList>
    </citation>
    <scope>NUCLEOTIDE SEQUENCE [LARGE SCALE GENOMIC DNA]</scope>
    <source>
        <strain evidence="2">500-1</strain>
    </source>
</reference>
<dbReference type="EMBL" id="LT907975">
    <property type="protein sequence ID" value="SOB59993.1"/>
    <property type="molecule type" value="Genomic_DNA"/>
</dbReference>
<keyword evidence="2" id="KW-1185">Reference proteome</keyword>
<sequence>MNRPQYLTEKEVAKITSLSTSKLQSDRHANTGFNYFKIGSAVRYDLVEILKYMEEHRIVTR</sequence>
<evidence type="ECO:0000313" key="1">
    <source>
        <dbReference type="EMBL" id="SOB59993.1"/>
    </source>
</evidence>
<dbReference type="KEGG" id="pprf:DPRO_3083"/>
<dbReference type="Proteomes" id="UP000219215">
    <property type="component" value="Chromosome DPRO"/>
</dbReference>
<dbReference type="OrthoDB" id="7068969at2"/>
<proteinExistence type="predicted"/>
<dbReference type="AlphaFoldDB" id="A0A2C8FD60"/>
<name>A0A2C8FD60_9BACT</name>
<gene>
    <name evidence="1" type="ORF">DPRO_3083</name>
</gene>
<evidence type="ECO:0000313" key="2">
    <source>
        <dbReference type="Proteomes" id="UP000219215"/>
    </source>
</evidence>
<organism evidence="1 2">
    <name type="scientific">Pseudodesulfovibrio profundus</name>
    <dbReference type="NCBI Taxonomy" id="57320"/>
    <lineage>
        <taxon>Bacteria</taxon>
        <taxon>Pseudomonadati</taxon>
        <taxon>Thermodesulfobacteriota</taxon>
        <taxon>Desulfovibrionia</taxon>
        <taxon>Desulfovibrionales</taxon>
        <taxon>Desulfovibrionaceae</taxon>
    </lineage>
</organism>
<accession>A0A2C8FD60</accession>
<dbReference type="RefSeq" id="WP_097012777.1">
    <property type="nucleotide sequence ID" value="NZ_LT907975.1"/>
</dbReference>
<evidence type="ECO:0008006" key="3">
    <source>
        <dbReference type="Google" id="ProtNLM"/>
    </source>
</evidence>